<feature type="transmembrane region" description="Helical" evidence="9">
    <location>
        <begin position="187"/>
        <end position="209"/>
    </location>
</feature>
<dbReference type="Proteomes" id="UP000516361">
    <property type="component" value="Chromosome"/>
</dbReference>
<evidence type="ECO:0000256" key="7">
    <source>
        <dbReference type="ARBA" id="ARBA00022989"/>
    </source>
</evidence>
<accession>A0A7G1G338</accession>
<evidence type="ECO:0000256" key="1">
    <source>
        <dbReference type="ARBA" id="ARBA00022448"/>
    </source>
</evidence>
<dbReference type="PANTHER" id="PTHR30578:SF1">
    <property type="entry name" value="NA(+)-TRANSLOCATING NADH-QUINONE REDUCTASE SUBUNIT B"/>
    <property type="match status" value="1"/>
</dbReference>
<evidence type="ECO:0008006" key="12">
    <source>
        <dbReference type="Google" id="ProtNLM"/>
    </source>
</evidence>
<organism evidence="10 11">
    <name type="scientific">Tepiditoga spiralis</name>
    <dbReference type="NCBI Taxonomy" id="2108365"/>
    <lineage>
        <taxon>Bacteria</taxon>
        <taxon>Thermotogati</taxon>
        <taxon>Thermotogota</taxon>
        <taxon>Thermotogae</taxon>
        <taxon>Petrotogales</taxon>
        <taxon>Petrotogaceae</taxon>
        <taxon>Tepiditoga</taxon>
    </lineage>
</organism>
<dbReference type="PANTHER" id="PTHR30578">
    <property type="entry name" value="ELECTRON TRANSPORT COMPLEX PROTEIN RNFD"/>
    <property type="match status" value="1"/>
</dbReference>
<dbReference type="KEGG" id="ocy:OSSY52_09590"/>
<reference evidence="10 11" key="1">
    <citation type="submission" date="2018-06" db="EMBL/GenBank/DDBJ databases">
        <title>Genome sequencing of Oceanotoga sp. sy52.</title>
        <authorList>
            <person name="Mori K."/>
        </authorList>
    </citation>
    <scope>NUCLEOTIDE SEQUENCE [LARGE SCALE GENOMIC DNA]</scope>
    <source>
        <strain evidence="11">sy52</strain>
    </source>
</reference>
<sequence length="292" mass="32442">MFQKQPMMRKVIYSLIPIYLFSFYLYGLDLIRLSIFVFGFGIFTEYIMERKKKKKVSEAILVTNLLFVLSLPPKTPLWIASIGIVFGVLFAKEVYGGFGRNIFNPAIAGRLFIYIAFAGVMTSGWAELGFFNDVVTTATPLDLLRNGQNISLYKLFFGFRAGSMGEGSILLILLAAIYLIKTKTASWRIITSTFLSGLVLTSILFFIGIKSALPPISGLMSGSFMFVTIFMATDPITAPKKAKAQWFYGFIIGITAVLVRTFSLFSEGTSFGILMGNTFASLLDEYAKKVKS</sequence>
<feature type="transmembrane region" description="Helical" evidence="9">
    <location>
        <begin position="107"/>
        <end position="126"/>
    </location>
</feature>
<keyword evidence="5 9" id="KW-0812">Transmembrane</keyword>
<evidence type="ECO:0000256" key="6">
    <source>
        <dbReference type="ARBA" id="ARBA00022967"/>
    </source>
</evidence>
<protein>
    <recommendedName>
        <fullName evidence="12">NADH:ubiquinone oxidoreductase, Na translocating, B subunit</fullName>
    </recommendedName>
</protein>
<keyword evidence="7 9" id="KW-1133">Transmembrane helix</keyword>
<feature type="transmembrane region" description="Helical" evidence="9">
    <location>
        <begin position="245"/>
        <end position="265"/>
    </location>
</feature>
<evidence type="ECO:0000256" key="4">
    <source>
        <dbReference type="ARBA" id="ARBA00022643"/>
    </source>
</evidence>
<feature type="transmembrane region" description="Helical" evidence="9">
    <location>
        <begin position="77"/>
        <end position="95"/>
    </location>
</feature>
<gene>
    <name evidence="10" type="ORF">OSSY52_09590</name>
</gene>
<evidence type="ECO:0000256" key="8">
    <source>
        <dbReference type="ARBA" id="ARBA00023136"/>
    </source>
</evidence>
<name>A0A7G1G338_9BACT</name>
<keyword evidence="4" id="KW-0288">FMN</keyword>
<evidence type="ECO:0000256" key="3">
    <source>
        <dbReference type="ARBA" id="ARBA00022630"/>
    </source>
</evidence>
<evidence type="ECO:0000313" key="10">
    <source>
        <dbReference type="EMBL" id="BBE30818.1"/>
    </source>
</evidence>
<evidence type="ECO:0000313" key="11">
    <source>
        <dbReference type="Proteomes" id="UP000516361"/>
    </source>
</evidence>
<keyword evidence="6" id="KW-1278">Translocase</keyword>
<dbReference type="GO" id="GO:0005886">
    <property type="term" value="C:plasma membrane"/>
    <property type="evidence" value="ECO:0007669"/>
    <property type="project" value="TreeGrafter"/>
</dbReference>
<dbReference type="GO" id="GO:0055085">
    <property type="term" value="P:transmembrane transport"/>
    <property type="evidence" value="ECO:0007669"/>
    <property type="project" value="InterPro"/>
</dbReference>
<keyword evidence="8 9" id="KW-0472">Membrane</keyword>
<dbReference type="AlphaFoldDB" id="A0A7G1G338"/>
<feature type="transmembrane region" description="Helical" evidence="9">
    <location>
        <begin position="215"/>
        <end position="233"/>
    </location>
</feature>
<evidence type="ECO:0000256" key="9">
    <source>
        <dbReference type="SAM" id="Phobius"/>
    </source>
</evidence>
<keyword evidence="11" id="KW-1185">Reference proteome</keyword>
<keyword evidence="1" id="KW-0813">Transport</keyword>
<evidence type="ECO:0000256" key="2">
    <source>
        <dbReference type="ARBA" id="ARBA00022553"/>
    </source>
</evidence>
<feature type="transmembrane region" description="Helical" evidence="9">
    <location>
        <begin position="30"/>
        <end position="48"/>
    </location>
</feature>
<dbReference type="InterPro" id="IPR004338">
    <property type="entry name" value="NqrB/RnfD"/>
</dbReference>
<dbReference type="InParanoid" id="A0A7G1G338"/>
<feature type="transmembrane region" description="Helical" evidence="9">
    <location>
        <begin position="161"/>
        <end position="180"/>
    </location>
</feature>
<keyword evidence="2" id="KW-0597">Phosphoprotein</keyword>
<dbReference type="EMBL" id="AP018712">
    <property type="protein sequence ID" value="BBE30818.1"/>
    <property type="molecule type" value="Genomic_DNA"/>
</dbReference>
<proteinExistence type="predicted"/>
<dbReference type="Pfam" id="PF03116">
    <property type="entry name" value="NQR2_RnfD_RnfE"/>
    <property type="match status" value="1"/>
</dbReference>
<keyword evidence="3" id="KW-0285">Flavoprotein</keyword>
<evidence type="ECO:0000256" key="5">
    <source>
        <dbReference type="ARBA" id="ARBA00022692"/>
    </source>
</evidence>